<accession>A0A8K0K8C9</accession>
<dbReference type="AlphaFoldDB" id="A0A8K0K8C9"/>
<protein>
    <submittedName>
        <fullName evidence="1">Uncharacterized protein</fullName>
    </submittedName>
</protein>
<keyword evidence="2" id="KW-1185">Reference proteome</keyword>
<sequence>MRSSSFSQEDLRLYIQMPLCNREQDFLNFRLICLLFPKWPNNIYAFRQPLFLQRDFFLKLVRFAVI</sequence>
<proteinExistence type="predicted"/>
<gene>
    <name evidence="1" type="ORF">J437_LFUL017153</name>
</gene>
<comment type="caution">
    <text evidence="1">The sequence shown here is derived from an EMBL/GenBank/DDBJ whole genome shotgun (WGS) entry which is preliminary data.</text>
</comment>
<evidence type="ECO:0000313" key="1">
    <source>
        <dbReference type="EMBL" id="KAG8230379.1"/>
    </source>
</evidence>
<name>A0A8K0K8C9_LADFU</name>
<reference evidence="1" key="2">
    <citation type="submission" date="2017-10" db="EMBL/GenBank/DDBJ databases">
        <title>Ladona fulva Genome sequencing and assembly.</title>
        <authorList>
            <person name="Murali S."/>
            <person name="Richards S."/>
            <person name="Bandaranaike D."/>
            <person name="Bellair M."/>
            <person name="Blankenburg K."/>
            <person name="Chao H."/>
            <person name="Dinh H."/>
            <person name="Doddapaneni H."/>
            <person name="Dugan-Rocha S."/>
            <person name="Elkadiri S."/>
            <person name="Gnanaolivu R."/>
            <person name="Hernandez B."/>
            <person name="Skinner E."/>
            <person name="Javaid M."/>
            <person name="Lee S."/>
            <person name="Li M."/>
            <person name="Ming W."/>
            <person name="Munidasa M."/>
            <person name="Muniz J."/>
            <person name="Nguyen L."/>
            <person name="Hughes D."/>
            <person name="Osuji N."/>
            <person name="Pu L.-L."/>
            <person name="Puazo M."/>
            <person name="Qu C."/>
            <person name="Quiroz J."/>
            <person name="Raj R."/>
            <person name="Weissenberger G."/>
            <person name="Xin Y."/>
            <person name="Zou X."/>
            <person name="Han Y."/>
            <person name="Worley K."/>
            <person name="Muzny D."/>
            <person name="Gibbs R."/>
        </authorList>
    </citation>
    <scope>NUCLEOTIDE SEQUENCE</scope>
    <source>
        <strain evidence="1">Sampled in the wild</strain>
    </source>
</reference>
<dbReference type="EMBL" id="KZ308482">
    <property type="protein sequence ID" value="KAG8230379.1"/>
    <property type="molecule type" value="Genomic_DNA"/>
</dbReference>
<evidence type="ECO:0000313" key="2">
    <source>
        <dbReference type="Proteomes" id="UP000792457"/>
    </source>
</evidence>
<reference evidence="1" key="1">
    <citation type="submission" date="2013-04" db="EMBL/GenBank/DDBJ databases">
        <authorList>
            <person name="Qu J."/>
            <person name="Murali S.C."/>
            <person name="Bandaranaike D."/>
            <person name="Bellair M."/>
            <person name="Blankenburg K."/>
            <person name="Chao H."/>
            <person name="Dinh H."/>
            <person name="Doddapaneni H."/>
            <person name="Downs B."/>
            <person name="Dugan-Rocha S."/>
            <person name="Elkadiri S."/>
            <person name="Gnanaolivu R.D."/>
            <person name="Hernandez B."/>
            <person name="Javaid M."/>
            <person name="Jayaseelan J.C."/>
            <person name="Lee S."/>
            <person name="Li M."/>
            <person name="Ming W."/>
            <person name="Munidasa M."/>
            <person name="Muniz J."/>
            <person name="Nguyen L."/>
            <person name="Ongeri F."/>
            <person name="Osuji N."/>
            <person name="Pu L.-L."/>
            <person name="Puazo M."/>
            <person name="Qu C."/>
            <person name="Quiroz J."/>
            <person name="Raj R."/>
            <person name="Weissenberger G."/>
            <person name="Xin Y."/>
            <person name="Zou X."/>
            <person name="Han Y."/>
            <person name="Richards S."/>
            <person name="Worley K."/>
            <person name="Muzny D."/>
            <person name="Gibbs R."/>
        </authorList>
    </citation>
    <scope>NUCLEOTIDE SEQUENCE</scope>
    <source>
        <strain evidence="1">Sampled in the wild</strain>
    </source>
</reference>
<dbReference type="Proteomes" id="UP000792457">
    <property type="component" value="Unassembled WGS sequence"/>
</dbReference>
<organism evidence="1 2">
    <name type="scientific">Ladona fulva</name>
    <name type="common">Scarce chaser dragonfly</name>
    <name type="synonym">Libellula fulva</name>
    <dbReference type="NCBI Taxonomy" id="123851"/>
    <lineage>
        <taxon>Eukaryota</taxon>
        <taxon>Metazoa</taxon>
        <taxon>Ecdysozoa</taxon>
        <taxon>Arthropoda</taxon>
        <taxon>Hexapoda</taxon>
        <taxon>Insecta</taxon>
        <taxon>Pterygota</taxon>
        <taxon>Palaeoptera</taxon>
        <taxon>Odonata</taxon>
        <taxon>Epiprocta</taxon>
        <taxon>Anisoptera</taxon>
        <taxon>Libelluloidea</taxon>
        <taxon>Libellulidae</taxon>
        <taxon>Ladona</taxon>
    </lineage>
</organism>